<protein>
    <submittedName>
        <fullName evidence="2">MFS transporter</fullName>
    </submittedName>
</protein>
<dbReference type="EMBL" id="LHPF02000017">
    <property type="protein sequence ID" value="PSC70904.1"/>
    <property type="molecule type" value="Genomic_DNA"/>
</dbReference>
<dbReference type="InterPro" id="IPR036259">
    <property type="entry name" value="MFS_trans_sf"/>
</dbReference>
<dbReference type="OrthoDB" id="512088at2759"/>
<feature type="transmembrane region" description="Helical" evidence="1">
    <location>
        <begin position="600"/>
        <end position="618"/>
    </location>
</feature>
<feature type="transmembrane region" description="Helical" evidence="1">
    <location>
        <begin position="860"/>
        <end position="880"/>
    </location>
</feature>
<dbReference type="AlphaFoldDB" id="A0A2P6V9Y8"/>
<evidence type="ECO:0000313" key="2">
    <source>
        <dbReference type="EMBL" id="PSC70904.1"/>
    </source>
</evidence>
<name>A0A2P6V9Y8_9CHLO</name>
<keyword evidence="1" id="KW-0812">Transmembrane</keyword>
<keyword evidence="1" id="KW-0472">Membrane</keyword>
<dbReference type="SUPFAM" id="SSF103473">
    <property type="entry name" value="MFS general substrate transporter"/>
    <property type="match status" value="1"/>
</dbReference>
<feature type="transmembrane region" description="Helical" evidence="1">
    <location>
        <begin position="625"/>
        <end position="647"/>
    </location>
</feature>
<gene>
    <name evidence="2" type="ORF">C2E20_5702</name>
</gene>
<keyword evidence="1" id="KW-1133">Transmembrane helix</keyword>
<proteinExistence type="predicted"/>
<accession>A0A2P6V9Y8</accession>
<dbReference type="PANTHER" id="PTHR23518">
    <property type="entry name" value="C-METHYLTRANSFERASE"/>
    <property type="match status" value="1"/>
</dbReference>
<sequence>MSPSEAADAAAMAPESGEREVLYLPLGEPAPLATWRSLCLVSTSWAAALRSIPVGLDMSPLTDRDLASPHLLAWLCSINVVRLEFGQQQRAGLVLGQRRFVEARGPRLVAVAAVADSSSWQPSAFPSLPVLVLDCGHSSLGSKQGDREFKSATVAGNTGLRMLQRNRFSPGVTVNWADCVRAEKCIIHSAAVLLIQIPTPSSLPLDPAAIEKHIACRMAADLEAGNCCILQLQACGQVNVRGGSKQDSELLVARRLEGGQRVARFAAAITPHQIEQLTRPGAPPMATVHFAEGAGGDPGSAAVLSHPAFAKASAGTLSEATHVLLARGLSLARYSKLARLYAFLPGPIQRGTLPPSVTDLKLTCLPEFPPAARRLDAGEALAELRGLAALRLQGWAQMDLRAMPSTISSAGGKHLRRGSGCTGGCSTSGYDVPVDVVFEIGKVPPSHNLSDPALNTKLLMLCTAQLLSSVATLLHDTYLPLFMSEVLHMSNTRMGNLHGLLQFLARASGVVSGRLADVLSPARMVILGMGLTALVCKPAFALCGTMHVTLGTAACLTWITYAKILDRLVKGIREAPSKAIVSELAARSGDSASAAFSARYALSTLGMLLGSGAAAAAFQATRRSYPATFALSVVPALAGLALVAAAFGGDAKAAASACREQATARAAGEREGVAALSPADKARLLWAALPRGYWQALATTCIIYLGRFDVAFITVHASSVMDPASLPMLTICSMVPAVTLAAPMGHSAKYSAAARNTVLVLGCLVSIVGDLCFSLNPSTLGMIAGSTCVGLHLAMTQGVIYGMLSSYIPATTLPGLGRITGTAWSLSDLILGIVLAYANALAGHLCDFTAQRGMGTSGCFLGRTAISALAVVALLLFSAFGELGREPPAAAVASNANVGGSSSGNSAGGGI</sequence>
<organism evidence="2 3">
    <name type="scientific">Micractinium conductrix</name>
    <dbReference type="NCBI Taxonomy" id="554055"/>
    <lineage>
        <taxon>Eukaryota</taxon>
        <taxon>Viridiplantae</taxon>
        <taxon>Chlorophyta</taxon>
        <taxon>core chlorophytes</taxon>
        <taxon>Trebouxiophyceae</taxon>
        <taxon>Chlorellales</taxon>
        <taxon>Chlorellaceae</taxon>
        <taxon>Chlorella clade</taxon>
        <taxon>Micractinium</taxon>
    </lineage>
</organism>
<feature type="transmembrane region" description="Helical" evidence="1">
    <location>
        <begin position="757"/>
        <end position="776"/>
    </location>
</feature>
<evidence type="ECO:0000313" key="3">
    <source>
        <dbReference type="Proteomes" id="UP000239649"/>
    </source>
</evidence>
<dbReference type="PANTHER" id="PTHR23518:SF2">
    <property type="entry name" value="MAJOR FACILITATOR SUPERFAMILY TRANSPORTER"/>
    <property type="match status" value="1"/>
</dbReference>
<comment type="caution">
    <text evidence="2">The sequence shown here is derived from an EMBL/GenBank/DDBJ whole genome shotgun (WGS) entry which is preliminary data.</text>
</comment>
<dbReference type="Gene3D" id="1.20.1250.20">
    <property type="entry name" value="MFS general substrate transporter like domains"/>
    <property type="match status" value="1"/>
</dbReference>
<reference evidence="2 3" key="1">
    <citation type="journal article" date="2018" name="Plant J.">
        <title>Genome sequences of Chlorella sorokiniana UTEX 1602 and Micractinium conductrix SAG 241.80: implications to maltose excretion by a green alga.</title>
        <authorList>
            <person name="Arriola M.B."/>
            <person name="Velmurugan N."/>
            <person name="Zhang Y."/>
            <person name="Plunkett M.H."/>
            <person name="Hondzo H."/>
            <person name="Barney B.M."/>
        </authorList>
    </citation>
    <scope>NUCLEOTIDE SEQUENCE [LARGE SCALE GENOMIC DNA]</scope>
    <source>
        <strain evidence="2 3">SAG 241.80</strain>
    </source>
</reference>
<feature type="transmembrane region" description="Helical" evidence="1">
    <location>
        <begin position="829"/>
        <end position="848"/>
    </location>
</feature>
<feature type="transmembrane region" description="Helical" evidence="1">
    <location>
        <begin position="788"/>
        <end position="809"/>
    </location>
</feature>
<evidence type="ECO:0000256" key="1">
    <source>
        <dbReference type="SAM" id="Phobius"/>
    </source>
</evidence>
<dbReference type="Proteomes" id="UP000239649">
    <property type="component" value="Unassembled WGS sequence"/>
</dbReference>
<keyword evidence="3" id="KW-1185">Reference proteome</keyword>
<feature type="transmembrane region" description="Helical" evidence="1">
    <location>
        <begin position="693"/>
        <end position="714"/>
    </location>
</feature>